<dbReference type="GO" id="GO:0051213">
    <property type="term" value="F:dioxygenase activity"/>
    <property type="evidence" value="ECO:0007669"/>
    <property type="project" value="UniProtKB-ARBA"/>
</dbReference>
<dbReference type="SUPFAM" id="SSF51197">
    <property type="entry name" value="Clavaminate synthase-like"/>
    <property type="match status" value="1"/>
</dbReference>
<dbReference type="FunFam" id="2.60.120.330:FF:000005">
    <property type="entry name" value="1-aminocyclopropane-1-carboxylate oxidase homolog 1"/>
    <property type="match status" value="1"/>
</dbReference>
<accession>A0A835E4R6</accession>
<dbReference type="Proteomes" id="UP000636709">
    <property type="component" value="Unassembled WGS sequence"/>
</dbReference>
<evidence type="ECO:0000313" key="8">
    <source>
        <dbReference type="Proteomes" id="UP000636709"/>
    </source>
</evidence>
<dbReference type="GO" id="GO:0046872">
    <property type="term" value="F:metal ion binding"/>
    <property type="evidence" value="ECO:0007669"/>
    <property type="project" value="UniProtKB-KW"/>
</dbReference>
<evidence type="ECO:0000259" key="6">
    <source>
        <dbReference type="PROSITE" id="PS51471"/>
    </source>
</evidence>
<evidence type="ECO:0000256" key="3">
    <source>
        <dbReference type="ARBA" id="ARBA00023002"/>
    </source>
</evidence>
<evidence type="ECO:0000256" key="5">
    <source>
        <dbReference type="RuleBase" id="RU003682"/>
    </source>
</evidence>
<dbReference type="InterPro" id="IPR027443">
    <property type="entry name" value="IPNS-like_sf"/>
</dbReference>
<dbReference type="AlphaFoldDB" id="A0A835E4R6"/>
<dbReference type="PANTHER" id="PTHR10209:SF428">
    <property type="entry name" value="OS04G0182200 PROTEIN"/>
    <property type="match status" value="1"/>
</dbReference>
<dbReference type="PANTHER" id="PTHR10209">
    <property type="entry name" value="OXIDOREDUCTASE, 2OG-FE II OXYGENASE FAMILY PROTEIN"/>
    <property type="match status" value="1"/>
</dbReference>
<comment type="similarity">
    <text evidence="1 5">Belongs to the iron/ascorbate-dependent oxidoreductase family.</text>
</comment>
<comment type="caution">
    <text evidence="7">The sequence shown here is derived from an EMBL/GenBank/DDBJ whole genome shotgun (WGS) entry which is preliminary data.</text>
</comment>
<dbReference type="PROSITE" id="PS51471">
    <property type="entry name" value="FE2OG_OXY"/>
    <property type="match status" value="1"/>
</dbReference>
<dbReference type="InterPro" id="IPR005123">
    <property type="entry name" value="Oxoglu/Fe-dep_dioxygenase_dom"/>
</dbReference>
<evidence type="ECO:0000256" key="1">
    <source>
        <dbReference type="ARBA" id="ARBA00008056"/>
    </source>
</evidence>
<dbReference type="Gene3D" id="2.60.120.330">
    <property type="entry name" value="B-lactam Antibiotic, Isopenicillin N Synthase, Chain"/>
    <property type="match status" value="1"/>
</dbReference>
<dbReference type="OrthoDB" id="288590at2759"/>
<proteinExistence type="inferred from homology"/>
<feature type="domain" description="Fe2OG dioxygenase" evidence="6">
    <location>
        <begin position="213"/>
        <end position="320"/>
    </location>
</feature>
<keyword evidence="4 5" id="KW-0408">Iron</keyword>
<dbReference type="Pfam" id="PF14226">
    <property type="entry name" value="DIOX_N"/>
    <property type="match status" value="1"/>
</dbReference>
<dbReference type="Pfam" id="PF03171">
    <property type="entry name" value="2OG-FeII_Oxy"/>
    <property type="match status" value="1"/>
</dbReference>
<sequence length="374" mass="41259">MSVDSSYDRTAELHALDASLAGVRGLVASGVKHVPRIFHLPHPEEQLGGGDQQPPSATVPSATVPVIDLGGDRAAVVDAIGRATAEWGFFQVTGHGIPEEAMASAMAAVRAFHEAESGEGSDKARLYSREPGKAIKYHCNFDLYQSPVANWRDTLYLRMAPDPPASDELPESCRDVLFEYAKQVKNLGDRLFEVLSEALGLEPSYLTDIECNQGQIILSHYYPPCPQPELAIGTSRHSDSGFLTILLQDEIGGLQILHEDRWILHEDRWVDVTPTPGAFIVNIGDLMQLISNDKFSSVEHRVVAKNAEPRVSIACFFSTHFHPASTRMYGPIKELLSKENPPLYKETLVRDYIARYYSVGLDGGQKTALTDFRL</sequence>
<name>A0A835E4R6_9POAL</name>
<dbReference type="EMBL" id="JACEFO010002316">
    <property type="protein sequence ID" value="KAF8666165.1"/>
    <property type="molecule type" value="Genomic_DNA"/>
</dbReference>
<keyword evidence="8" id="KW-1185">Reference proteome</keyword>
<keyword evidence="2 5" id="KW-0479">Metal-binding</keyword>
<organism evidence="7 8">
    <name type="scientific">Digitaria exilis</name>
    <dbReference type="NCBI Taxonomy" id="1010633"/>
    <lineage>
        <taxon>Eukaryota</taxon>
        <taxon>Viridiplantae</taxon>
        <taxon>Streptophyta</taxon>
        <taxon>Embryophyta</taxon>
        <taxon>Tracheophyta</taxon>
        <taxon>Spermatophyta</taxon>
        <taxon>Magnoliopsida</taxon>
        <taxon>Liliopsida</taxon>
        <taxon>Poales</taxon>
        <taxon>Poaceae</taxon>
        <taxon>PACMAD clade</taxon>
        <taxon>Panicoideae</taxon>
        <taxon>Panicodae</taxon>
        <taxon>Paniceae</taxon>
        <taxon>Anthephorinae</taxon>
        <taxon>Digitaria</taxon>
    </lineage>
</organism>
<dbReference type="InterPro" id="IPR044861">
    <property type="entry name" value="IPNS-like_FE2OG_OXY"/>
</dbReference>
<evidence type="ECO:0000256" key="2">
    <source>
        <dbReference type="ARBA" id="ARBA00022723"/>
    </source>
</evidence>
<evidence type="ECO:0000313" key="7">
    <source>
        <dbReference type="EMBL" id="KAF8666165.1"/>
    </source>
</evidence>
<evidence type="ECO:0000256" key="4">
    <source>
        <dbReference type="ARBA" id="ARBA00023004"/>
    </source>
</evidence>
<reference evidence="7" key="1">
    <citation type="submission" date="2020-07" db="EMBL/GenBank/DDBJ databases">
        <title>Genome sequence and genetic diversity analysis of an under-domesticated orphan crop, white fonio (Digitaria exilis).</title>
        <authorList>
            <person name="Bennetzen J.L."/>
            <person name="Chen S."/>
            <person name="Ma X."/>
            <person name="Wang X."/>
            <person name="Yssel A.E.J."/>
            <person name="Chaluvadi S.R."/>
            <person name="Johnson M."/>
            <person name="Gangashetty P."/>
            <person name="Hamidou F."/>
            <person name="Sanogo M.D."/>
            <person name="Zwaenepoel A."/>
            <person name="Wallace J."/>
            <person name="Van De Peer Y."/>
            <person name="Van Deynze A."/>
        </authorList>
    </citation>
    <scope>NUCLEOTIDE SEQUENCE</scope>
    <source>
        <tissue evidence="7">Leaves</tissue>
    </source>
</reference>
<gene>
    <name evidence="7" type="ORF">HU200_053882</name>
</gene>
<keyword evidence="3 5" id="KW-0560">Oxidoreductase</keyword>
<dbReference type="InterPro" id="IPR026992">
    <property type="entry name" value="DIOX_N"/>
</dbReference>
<protein>
    <recommendedName>
        <fullName evidence="6">Fe2OG dioxygenase domain-containing protein</fullName>
    </recommendedName>
</protein>